<accession>A0ABZ0HX29</accession>
<proteinExistence type="predicted"/>
<geneLocation type="plasmid" evidence="1 2">
    <name>pRX1</name>
</geneLocation>
<keyword evidence="2" id="KW-1185">Reference proteome</keyword>
<name>A0ABZ0HX29_9HYPH</name>
<reference evidence="1 2" key="1">
    <citation type="submission" date="2023-10" db="EMBL/GenBank/DDBJ databases">
        <title>Novel methanotroph of the genus Methylocapsa from a subarctic wetland.</title>
        <authorList>
            <person name="Belova S.E."/>
            <person name="Oshkin I.Y."/>
            <person name="Miroshnikov K."/>
            <person name="Dedysh S.N."/>
        </authorList>
    </citation>
    <scope>NUCLEOTIDE SEQUENCE [LARGE SCALE GENOMIC DNA]</scope>
    <source>
        <strain evidence="1 2">RX1</strain>
        <plasmid evidence="1 2">pRX1</plasmid>
    </source>
</reference>
<evidence type="ECO:0008006" key="3">
    <source>
        <dbReference type="Google" id="ProtNLM"/>
    </source>
</evidence>
<gene>
    <name evidence="1" type="ORF">RZS28_19060</name>
</gene>
<keyword evidence="1" id="KW-0614">Plasmid</keyword>
<dbReference type="RefSeq" id="WP_407341226.1">
    <property type="nucleotide sequence ID" value="NZ_CP136863.1"/>
</dbReference>
<protein>
    <recommendedName>
        <fullName evidence="3">ATP-grasp domain-containing protein</fullName>
    </recommendedName>
</protein>
<evidence type="ECO:0000313" key="1">
    <source>
        <dbReference type="EMBL" id="WOJ91827.1"/>
    </source>
</evidence>
<organism evidence="1 2">
    <name type="scientific">Methylocapsa polymorpha</name>
    <dbReference type="NCBI Taxonomy" id="3080828"/>
    <lineage>
        <taxon>Bacteria</taxon>
        <taxon>Pseudomonadati</taxon>
        <taxon>Pseudomonadota</taxon>
        <taxon>Alphaproteobacteria</taxon>
        <taxon>Hyphomicrobiales</taxon>
        <taxon>Beijerinckiaceae</taxon>
        <taxon>Methylocapsa</taxon>
    </lineage>
</organism>
<evidence type="ECO:0000313" key="2">
    <source>
        <dbReference type="Proteomes" id="UP001626536"/>
    </source>
</evidence>
<dbReference type="EMBL" id="CP136863">
    <property type="protein sequence ID" value="WOJ91827.1"/>
    <property type="molecule type" value="Genomic_DNA"/>
</dbReference>
<sequence>MAPMLGHRLDDRKVVARRQASDLASHYALASEIPLPAGVDLKDFFVAPLDILPFRRAGQRRFQLLELNGTGIGGLTNMPVDLVEEILDTIGEIGNACKGPAPLVVVASSGREAMGDRKPSHLLHEKLLFVDRIARALEERLGDVEILALDSLVANGGWRGPSRPTVLLGYTRELVSHTHVICGMPRLFGRSVAGIVNDRFLFNLTAAYGALDIDSFLPANRCYESGADKATAYRHVNSFAARNTFDEVGAEIHFDVCKDAESLIETVRARLGHGEQIVIKPSGTGHGDGIEFFFGGEDEEVIRERLGRSLAVVHERYGQGAGFPYAATEYLDAEVIRTPGHALKGCKFELRIVVYRRGSMLRAVPSIAKVAPEVWDAHNPTRGSLINNISASVRGEKTGGADHLLPLCLPETLSILDLDEDILTKLCRWGTGYVAHVLWETRRQSSTAGL</sequence>
<dbReference type="Proteomes" id="UP001626536">
    <property type="component" value="Plasmid pRX1"/>
</dbReference>